<organism evidence="3 4">
    <name type="scientific">Symbiodinium natans</name>
    <dbReference type="NCBI Taxonomy" id="878477"/>
    <lineage>
        <taxon>Eukaryota</taxon>
        <taxon>Sar</taxon>
        <taxon>Alveolata</taxon>
        <taxon>Dinophyceae</taxon>
        <taxon>Suessiales</taxon>
        <taxon>Symbiodiniaceae</taxon>
        <taxon>Symbiodinium</taxon>
    </lineage>
</organism>
<feature type="region of interest" description="Disordered" evidence="1">
    <location>
        <begin position="331"/>
        <end position="350"/>
    </location>
</feature>
<dbReference type="AlphaFoldDB" id="A0A812KUA9"/>
<comment type="caution">
    <text evidence="3">The sequence shown here is derived from an EMBL/GenBank/DDBJ whole genome shotgun (WGS) entry which is preliminary data.</text>
</comment>
<sequence>MAIFAGMPVYVIHLARQAERREGTLELFHKVGLKQNLQFLEAIDGEYLLRSGGRVTFKKTPGKNKTEKTLALLSYDTFDEKRQELHRVSQVLHPTRLGTAGGTDLWAQLGCARSHYNAMRLLKSVLSESESYALLCEDDCVLGPATADKPEEFLRELQSCVEALNEKYKNWCCLMLGGQPMRWARNEPSTIEGIKHATSVSQGHCSLWRYTPETSKILDEICLHIDSGMLNDVAVIACQKKAADRFFYASPAFIEQSKSLASTLQLVSKSGGQRGYNNAWKLLCSSGGSEKVKSKAKANLPKAQKRLLGPRGRGDTNISRIALHKMRAAIASKGGRKRAGNSSSASAISAKEAKMQQHFRKHGRWPTRAQAQAKWRISNSLWARIRSEGAAD</sequence>
<keyword evidence="4" id="KW-1185">Reference proteome</keyword>
<evidence type="ECO:0000256" key="1">
    <source>
        <dbReference type="SAM" id="MobiDB-lite"/>
    </source>
</evidence>
<dbReference type="InterPro" id="IPR002654">
    <property type="entry name" value="Glyco_trans_25"/>
</dbReference>
<accession>A0A812KUA9</accession>
<feature type="domain" description="Glycosyl transferase family 25" evidence="2">
    <location>
        <begin position="8"/>
        <end position="158"/>
    </location>
</feature>
<dbReference type="EMBL" id="CAJNDS010000723">
    <property type="protein sequence ID" value="CAE7230378.1"/>
    <property type="molecule type" value="Genomic_DNA"/>
</dbReference>
<evidence type="ECO:0000313" key="4">
    <source>
        <dbReference type="Proteomes" id="UP000604046"/>
    </source>
</evidence>
<feature type="compositionally biased region" description="Low complexity" evidence="1">
    <location>
        <begin position="340"/>
        <end position="350"/>
    </location>
</feature>
<name>A0A812KUA9_9DINO</name>
<gene>
    <name evidence="3" type="ORF">SNAT2548_LOCUS9348</name>
</gene>
<proteinExistence type="predicted"/>
<evidence type="ECO:0000259" key="2">
    <source>
        <dbReference type="Pfam" id="PF01755"/>
    </source>
</evidence>
<protein>
    <recommendedName>
        <fullName evidence="2">Glycosyl transferase family 25 domain-containing protein</fullName>
    </recommendedName>
</protein>
<reference evidence="3" key="1">
    <citation type="submission" date="2021-02" db="EMBL/GenBank/DDBJ databases">
        <authorList>
            <person name="Dougan E. K."/>
            <person name="Rhodes N."/>
            <person name="Thang M."/>
            <person name="Chan C."/>
        </authorList>
    </citation>
    <scope>NUCLEOTIDE SEQUENCE</scope>
</reference>
<evidence type="ECO:0000313" key="3">
    <source>
        <dbReference type="EMBL" id="CAE7230378.1"/>
    </source>
</evidence>
<dbReference type="Pfam" id="PF01755">
    <property type="entry name" value="Glyco_transf_25"/>
    <property type="match status" value="1"/>
</dbReference>
<dbReference type="Proteomes" id="UP000604046">
    <property type="component" value="Unassembled WGS sequence"/>
</dbReference>